<evidence type="ECO:0000313" key="1">
    <source>
        <dbReference type="EMBL" id="TNN56089.1"/>
    </source>
</evidence>
<name>A0A4Z2GRS4_9TELE</name>
<dbReference type="AlphaFoldDB" id="A0A4Z2GRS4"/>
<reference evidence="1 2" key="1">
    <citation type="submission" date="2019-03" db="EMBL/GenBank/DDBJ databases">
        <title>First draft genome of Liparis tanakae, snailfish: a comprehensive survey of snailfish specific genes.</title>
        <authorList>
            <person name="Kim W."/>
            <person name="Song I."/>
            <person name="Jeong J.-H."/>
            <person name="Kim D."/>
            <person name="Kim S."/>
            <person name="Ryu S."/>
            <person name="Song J.Y."/>
            <person name="Lee S.K."/>
        </authorList>
    </citation>
    <scope>NUCLEOTIDE SEQUENCE [LARGE SCALE GENOMIC DNA]</scope>
    <source>
        <tissue evidence="1">Muscle</tissue>
    </source>
</reference>
<protein>
    <submittedName>
        <fullName evidence="1">Uncharacterized protein</fullName>
    </submittedName>
</protein>
<comment type="caution">
    <text evidence="1">The sequence shown here is derived from an EMBL/GenBank/DDBJ whole genome shotgun (WGS) entry which is preliminary data.</text>
</comment>
<evidence type="ECO:0000313" key="2">
    <source>
        <dbReference type="Proteomes" id="UP000314294"/>
    </source>
</evidence>
<proteinExistence type="predicted"/>
<sequence length="101" mass="10815">MEKRMVAAARSRKGSDKETFALFASQGHSGTSWAVCILHGQYPSENVYLKVFLSLAETLPALGQKAIVKSNHRDVALAVTPTEKFALSLSGSNAALMCSSE</sequence>
<keyword evidence="2" id="KW-1185">Reference proteome</keyword>
<accession>A0A4Z2GRS4</accession>
<dbReference type="EMBL" id="SRLO01000437">
    <property type="protein sequence ID" value="TNN56089.1"/>
    <property type="molecule type" value="Genomic_DNA"/>
</dbReference>
<dbReference type="Proteomes" id="UP000314294">
    <property type="component" value="Unassembled WGS sequence"/>
</dbReference>
<organism evidence="1 2">
    <name type="scientific">Liparis tanakae</name>
    <name type="common">Tanaka's snailfish</name>
    <dbReference type="NCBI Taxonomy" id="230148"/>
    <lineage>
        <taxon>Eukaryota</taxon>
        <taxon>Metazoa</taxon>
        <taxon>Chordata</taxon>
        <taxon>Craniata</taxon>
        <taxon>Vertebrata</taxon>
        <taxon>Euteleostomi</taxon>
        <taxon>Actinopterygii</taxon>
        <taxon>Neopterygii</taxon>
        <taxon>Teleostei</taxon>
        <taxon>Neoteleostei</taxon>
        <taxon>Acanthomorphata</taxon>
        <taxon>Eupercaria</taxon>
        <taxon>Perciformes</taxon>
        <taxon>Cottioidei</taxon>
        <taxon>Cottales</taxon>
        <taxon>Liparidae</taxon>
        <taxon>Liparis</taxon>
    </lineage>
</organism>
<gene>
    <name evidence="1" type="ORF">EYF80_033720</name>
</gene>